<evidence type="ECO:0000313" key="3">
    <source>
        <dbReference type="Proteomes" id="UP000225548"/>
    </source>
</evidence>
<dbReference type="Gene3D" id="2.60.40.420">
    <property type="entry name" value="Cupredoxins - blue copper proteins"/>
    <property type="match status" value="1"/>
</dbReference>
<feature type="domain" description="EfeO-type cupredoxin-like" evidence="1">
    <location>
        <begin position="76"/>
        <end position="150"/>
    </location>
</feature>
<organism evidence="2 3">
    <name type="scientific">Sanguibacter antarcticus</name>
    <dbReference type="NCBI Taxonomy" id="372484"/>
    <lineage>
        <taxon>Bacteria</taxon>
        <taxon>Bacillati</taxon>
        <taxon>Actinomycetota</taxon>
        <taxon>Actinomycetes</taxon>
        <taxon>Micrococcales</taxon>
        <taxon>Sanguibacteraceae</taxon>
        <taxon>Sanguibacter</taxon>
    </lineage>
</organism>
<dbReference type="InterPro" id="IPR008972">
    <property type="entry name" value="Cupredoxin"/>
</dbReference>
<evidence type="ECO:0000259" key="1">
    <source>
        <dbReference type="Pfam" id="PF13473"/>
    </source>
</evidence>
<comment type="caution">
    <text evidence="2">The sequence shown here is derived from an EMBL/GenBank/DDBJ whole genome shotgun (WGS) entry which is preliminary data.</text>
</comment>
<proteinExistence type="predicted"/>
<dbReference type="SUPFAM" id="SSF49503">
    <property type="entry name" value="Cupredoxins"/>
    <property type="match status" value="1"/>
</dbReference>
<dbReference type="RefSeq" id="WP_169925396.1">
    <property type="nucleotide sequence ID" value="NZ_PDJG01000001.1"/>
</dbReference>
<gene>
    <name evidence="2" type="ORF">ATL42_2222</name>
</gene>
<reference evidence="2 3" key="1">
    <citation type="submission" date="2017-10" db="EMBL/GenBank/DDBJ databases">
        <title>Sequencing the genomes of 1000 actinobacteria strains.</title>
        <authorList>
            <person name="Klenk H.-P."/>
        </authorList>
    </citation>
    <scope>NUCLEOTIDE SEQUENCE [LARGE SCALE GENOMIC DNA]</scope>
    <source>
        <strain evidence="2 3">DSM 18966</strain>
    </source>
</reference>
<dbReference type="Pfam" id="PF13473">
    <property type="entry name" value="Cupredoxin_1"/>
    <property type="match status" value="1"/>
</dbReference>
<dbReference type="AlphaFoldDB" id="A0A2A9E6N7"/>
<protein>
    <submittedName>
        <fullName evidence="2">Plastocyanin</fullName>
    </submittedName>
</protein>
<keyword evidence="3" id="KW-1185">Reference proteome</keyword>
<evidence type="ECO:0000313" key="2">
    <source>
        <dbReference type="EMBL" id="PFG34316.1"/>
    </source>
</evidence>
<dbReference type="Proteomes" id="UP000225548">
    <property type="component" value="Unassembled WGS sequence"/>
</dbReference>
<sequence>MFHRDIRQASPLCPANRLCKIGREHRDHRRRCATAQRSATSPRLVPVRHATAFRRTSACLTVFALGALSACAASPEAASGTSVAADGTLTVTIDMKDMRFHPAVVDVEPGTRVVVTVRNSDGMPHDLFFDDAQSTDLLSRDESATIDLGVLDETLEGWCTVSGHRAAGMTLTLKVA</sequence>
<dbReference type="InterPro" id="IPR028096">
    <property type="entry name" value="EfeO_Cupredoxin"/>
</dbReference>
<name>A0A2A9E6N7_9MICO</name>
<accession>A0A2A9E6N7</accession>
<dbReference type="EMBL" id="PDJG01000001">
    <property type="protein sequence ID" value="PFG34316.1"/>
    <property type="molecule type" value="Genomic_DNA"/>
</dbReference>